<reference evidence="1 2" key="2">
    <citation type="journal article" date="2014" name="PLoS ONE">
        <title>Evolution of mitochondria reconstructed from the energy metabolism of living bacteria.</title>
        <authorList>
            <person name="Degli Esposti M."/>
            <person name="Chouaia B."/>
            <person name="Comandatore F."/>
            <person name="Crotti E."/>
            <person name="Sassera D."/>
            <person name="Lievens P.M."/>
            <person name="Daffonchio D."/>
            <person name="Bandi C."/>
        </authorList>
    </citation>
    <scope>NUCLEOTIDE SEQUENCE [LARGE SCALE GENOMIC DNA]</scope>
    <source>
        <strain evidence="1 2">SF2.1</strain>
    </source>
</reference>
<protein>
    <submittedName>
        <fullName evidence="1">Uncharacterized protein</fullName>
    </submittedName>
</protein>
<accession>A0A060QJH4</accession>
<evidence type="ECO:0000313" key="1">
    <source>
        <dbReference type="EMBL" id="CDG41309.1"/>
    </source>
</evidence>
<comment type="caution">
    <text evidence="1">The sequence shown here is derived from an EMBL/GenBank/DDBJ whole genome shotgun (WGS) entry which is preliminary data.</text>
</comment>
<dbReference type="EMBL" id="CBLX010000027">
    <property type="protein sequence ID" value="CDG41309.1"/>
    <property type="molecule type" value="Genomic_DNA"/>
</dbReference>
<proteinExistence type="predicted"/>
<name>A0A060QJH4_9PROT</name>
<organism evidence="1 2">
    <name type="scientific">Asaia bogorensis</name>
    <dbReference type="NCBI Taxonomy" id="91915"/>
    <lineage>
        <taxon>Bacteria</taxon>
        <taxon>Pseudomonadati</taxon>
        <taxon>Pseudomonadota</taxon>
        <taxon>Alphaproteobacteria</taxon>
        <taxon>Acetobacterales</taxon>
        <taxon>Acetobacteraceae</taxon>
        <taxon>Asaia</taxon>
    </lineage>
</organism>
<dbReference type="eggNOG" id="ENOG5032YAV">
    <property type="taxonomic scope" value="Bacteria"/>
</dbReference>
<dbReference type="RefSeq" id="WP_023979258.1">
    <property type="nucleotide sequence ID" value="NZ_CBLX010000027.1"/>
</dbReference>
<dbReference type="AlphaFoldDB" id="A0A060QJH4"/>
<evidence type="ECO:0000313" key="2">
    <source>
        <dbReference type="Proteomes" id="UP000027583"/>
    </source>
</evidence>
<dbReference type="Proteomes" id="UP000027583">
    <property type="component" value="Unassembled WGS sequence"/>
</dbReference>
<sequence>MRVSQIVRHQIHINTQAVRTSAELRAIVAQQCRDFRDNLIESGQAPAHFRTMVDRQNDRAEESVKLDGGHVVYAFSGLAEAVAWSLTELRNRSPARSGNFRNSWFMMVNGRIWTDTPQAIPPGSEIWITNTAPYARKIEVGGQKTGVPPRIVESVRQSARRRFQTVEFARAFKALSGGSDSRGGPVPYILKGSGIASGLSWSRKGGWTRKHDAYVSRRPDRQAGGQVLYPTLILTEKV</sequence>
<reference evidence="1 2" key="1">
    <citation type="journal article" date="2014" name="Genome Biol. Evol.">
        <title>Acetic acid bacteria genomes reveal functional traits for adaptation to life in insect guts.</title>
        <authorList>
            <person name="Chouaia B."/>
            <person name="Gaiarsa S."/>
            <person name="Crotti E."/>
            <person name="Comandatore F."/>
            <person name="Degli Esposti M."/>
            <person name="Ricci I."/>
            <person name="Alma A."/>
            <person name="Favia G."/>
            <person name="Bandi C."/>
            <person name="Daffonchio D."/>
        </authorList>
    </citation>
    <scope>NUCLEOTIDE SEQUENCE [LARGE SCALE GENOMIC DNA]</scope>
    <source>
        <strain evidence="1 2">SF2.1</strain>
    </source>
</reference>
<gene>
    <name evidence="1" type="ORF">ASAP_3264</name>
</gene>